<proteinExistence type="inferred from homology"/>
<dbReference type="PROSITE" id="PS51649">
    <property type="entry name" value="NPH3"/>
    <property type="match status" value="1"/>
</dbReference>
<evidence type="ECO:0000313" key="8">
    <source>
        <dbReference type="EMBL" id="KAG0476862.1"/>
    </source>
</evidence>
<dbReference type="EMBL" id="JADCNL010000006">
    <property type="protein sequence ID" value="KAG0476862.1"/>
    <property type="molecule type" value="Genomic_DNA"/>
</dbReference>
<feature type="domain" description="BTB" evidence="6">
    <location>
        <begin position="38"/>
        <end position="106"/>
    </location>
</feature>
<dbReference type="PANTHER" id="PTHR32370">
    <property type="entry name" value="OS12G0117600 PROTEIN"/>
    <property type="match status" value="1"/>
</dbReference>
<dbReference type="InterPro" id="IPR043454">
    <property type="entry name" value="NPH3/RPT2-like"/>
</dbReference>
<dbReference type="PROSITE" id="PS50097">
    <property type="entry name" value="BTB"/>
    <property type="match status" value="1"/>
</dbReference>
<dbReference type="Proteomes" id="UP000636800">
    <property type="component" value="Chromosome 6"/>
</dbReference>
<comment type="pathway">
    <text evidence="1">Protein modification; protein ubiquitination.</text>
</comment>
<dbReference type="Pfam" id="PF00651">
    <property type="entry name" value="BTB"/>
    <property type="match status" value="1"/>
</dbReference>
<accession>A0A835QZX4</accession>
<name>A0A835QZX4_VANPL</name>
<keyword evidence="5" id="KW-0175">Coiled coil</keyword>
<dbReference type="InterPro" id="IPR027356">
    <property type="entry name" value="NPH3_dom"/>
</dbReference>
<evidence type="ECO:0000259" key="6">
    <source>
        <dbReference type="PROSITE" id="PS50097"/>
    </source>
</evidence>
<dbReference type="UniPathway" id="UPA00143"/>
<evidence type="ECO:0000313" key="9">
    <source>
        <dbReference type="Proteomes" id="UP000636800"/>
    </source>
</evidence>
<evidence type="ECO:0000256" key="4">
    <source>
        <dbReference type="PROSITE-ProRule" id="PRU00982"/>
    </source>
</evidence>
<feature type="coiled-coil region" evidence="5">
    <location>
        <begin position="534"/>
        <end position="568"/>
    </location>
</feature>
<gene>
    <name evidence="8" type="ORF">HPP92_013703</name>
</gene>
<evidence type="ECO:0008006" key="10">
    <source>
        <dbReference type="Google" id="ProtNLM"/>
    </source>
</evidence>
<sequence length="622" mass="69504">MGVATVAELKQSVSGKRTLKPSLSTRRANEWPLSDVASDLTVEVGSSSFPLHKFPLVSRSGKIRKLVSEGKDLKLSRINLQGIPGGAEAFEMAAKFCYGFGIEITLTNVAMLHCAAYFLQMTEEFSDKNLELRTELYLMDSVLPSICNSISVLHQCESLMPLAEDINLVGKLISGISSNVCKAQLSSGLLKLDQCLAAKQTVVEPEPTSEWWGACLAVLGLDFFQRVLSAVKTKGLKQETISRILINYSQSSVLGFIPRDMETSNRSFLDAEGQKKQRVMVEAIVGLLPTQSRKSPVPISFLSGLLKTAAMVATSRVCKADLERRIGLKLDQAILEDILIPASSTCNGNHQLYDTDSAMRIFSTFLNLEDEEEEGTHLREERDECCEYDLIVKISKLMDAYLSEIALDENLTVSKFISLAGLLPDHARLLADGLYRSVDIFLKVHPNIKESERYRLCKMIDCQKLSQEACSHAAQNERLPIQMAVQVLYFEQIRLRNAMNGNHEQPFFGSANGQFSYRSGSGVASGAISPRDNYASVRMENRELKLEVARMRMRLTDLEKDHVSMKNELVRANPANRMLRSFAKKLRRLNSLFRISAFRPVNSKAPPDARLLLQKRRRHSIS</sequence>
<reference evidence="8 9" key="1">
    <citation type="journal article" date="2020" name="Nat. Food">
        <title>A phased Vanilla planifolia genome enables genetic improvement of flavour and production.</title>
        <authorList>
            <person name="Hasing T."/>
            <person name="Tang H."/>
            <person name="Brym M."/>
            <person name="Khazi F."/>
            <person name="Huang T."/>
            <person name="Chambers A.H."/>
        </authorList>
    </citation>
    <scope>NUCLEOTIDE SEQUENCE [LARGE SCALE GENOMIC DNA]</scope>
    <source>
        <tissue evidence="8">Leaf</tissue>
    </source>
</reference>
<dbReference type="GO" id="GO:0016567">
    <property type="term" value="P:protein ubiquitination"/>
    <property type="evidence" value="ECO:0007669"/>
    <property type="project" value="UniProtKB-UniPathway"/>
</dbReference>
<evidence type="ECO:0000256" key="2">
    <source>
        <dbReference type="ARBA" id="ARBA00022553"/>
    </source>
</evidence>
<keyword evidence="3" id="KW-0833">Ubl conjugation pathway</keyword>
<dbReference type="AlphaFoldDB" id="A0A835QZX4"/>
<evidence type="ECO:0000256" key="1">
    <source>
        <dbReference type="ARBA" id="ARBA00004906"/>
    </source>
</evidence>
<evidence type="ECO:0000256" key="5">
    <source>
        <dbReference type="SAM" id="Coils"/>
    </source>
</evidence>
<comment type="caution">
    <text evidence="8">The sequence shown here is derived from an EMBL/GenBank/DDBJ whole genome shotgun (WGS) entry which is preliminary data.</text>
</comment>
<dbReference type="Pfam" id="PF03000">
    <property type="entry name" value="NPH3"/>
    <property type="match status" value="1"/>
</dbReference>
<dbReference type="FunFam" id="3.30.710.10:FF:000168">
    <property type="entry name" value="BTB/POZ domain-containing protein At1g03010"/>
    <property type="match status" value="1"/>
</dbReference>
<protein>
    <recommendedName>
        <fullName evidence="10">Phototropic-responsive NPH3 family protein</fullName>
    </recommendedName>
</protein>
<organism evidence="8 9">
    <name type="scientific">Vanilla planifolia</name>
    <name type="common">Vanilla</name>
    <dbReference type="NCBI Taxonomy" id="51239"/>
    <lineage>
        <taxon>Eukaryota</taxon>
        <taxon>Viridiplantae</taxon>
        <taxon>Streptophyta</taxon>
        <taxon>Embryophyta</taxon>
        <taxon>Tracheophyta</taxon>
        <taxon>Spermatophyta</taxon>
        <taxon>Magnoliopsida</taxon>
        <taxon>Liliopsida</taxon>
        <taxon>Asparagales</taxon>
        <taxon>Orchidaceae</taxon>
        <taxon>Vanilloideae</taxon>
        <taxon>Vanilleae</taxon>
        <taxon>Vanilla</taxon>
    </lineage>
</organism>
<evidence type="ECO:0000259" key="7">
    <source>
        <dbReference type="PROSITE" id="PS51649"/>
    </source>
</evidence>
<keyword evidence="2" id="KW-0597">Phosphoprotein</keyword>
<evidence type="ECO:0000256" key="3">
    <source>
        <dbReference type="ARBA" id="ARBA00022786"/>
    </source>
</evidence>
<dbReference type="SMART" id="SM00225">
    <property type="entry name" value="BTB"/>
    <property type="match status" value="1"/>
</dbReference>
<feature type="domain" description="NPH3" evidence="7">
    <location>
        <begin position="210"/>
        <end position="494"/>
    </location>
</feature>
<keyword evidence="9" id="KW-1185">Reference proteome</keyword>
<dbReference type="InterPro" id="IPR011333">
    <property type="entry name" value="SKP1/BTB/POZ_sf"/>
</dbReference>
<comment type="similarity">
    <text evidence="4">Belongs to the NPH3 family.</text>
</comment>
<dbReference type="SUPFAM" id="SSF54695">
    <property type="entry name" value="POZ domain"/>
    <property type="match status" value="1"/>
</dbReference>
<dbReference type="Gene3D" id="3.30.710.10">
    <property type="entry name" value="Potassium Channel Kv1.1, Chain A"/>
    <property type="match status" value="1"/>
</dbReference>
<dbReference type="InterPro" id="IPR000210">
    <property type="entry name" value="BTB/POZ_dom"/>
</dbReference>